<keyword evidence="1" id="KW-0472">Membrane</keyword>
<evidence type="ECO:0000256" key="1">
    <source>
        <dbReference type="SAM" id="Phobius"/>
    </source>
</evidence>
<dbReference type="EMBL" id="SDVB01000196">
    <property type="protein sequence ID" value="RYC15367.1"/>
    <property type="molecule type" value="Genomic_DNA"/>
</dbReference>
<dbReference type="OrthoDB" id="9799456at2"/>
<protein>
    <submittedName>
        <fullName evidence="2">DUF983 domain-containing protein</fullName>
    </submittedName>
</protein>
<reference evidence="2 3" key="1">
    <citation type="submission" date="2019-01" db="EMBL/GenBank/DDBJ databases">
        <authorList>
            <person name="Deng T."/>
        </authorList>
    </citation>
    <scope>NUCLEOTIDE SEQUENCE [LARGE SCALE GENOMIC DNA]</scope>
    <source>
        <strain evidence="2 3">F8825</strain>
    </source>
</reference>
<evidence type="ECO:0000313" key="3">
    <source>
        <dbReference type="Proteomes" id="UP000291088"/>
    </source>
</evidence>
<comment type="caution">
    <text evidence="2">The sequence shown here is derived from an EMBL/GenBank/DDBJ whole genome shotgun (WGS) entry which is preliminary data.</text>
</comment>
<dbReference type="Proteomes" id="UP000291088">
    <property type="component" value="Unassembled WGS sequence"/>
</dbReference>
<dbReference type="AlphaFoldDB" id="A0A4Q2T8M7"/>
<keyword evidence="1" id="KW-0812">Transmembrane</keyword>
<dbReference type="RefSeq" id="WP_129331894.1">
    <property type="nucleotide sequence ID" value="NZ_SDVB01000196.1"/>
</dbReference>
<keyword evidence="3" id="KW-1185">Reference proteome</keyword>
<dbReference type="InterPro" id="IPR009325">
    <property type="entry name" value="DUF983"/>
</dbReference>
<dbReference type="Pfam" id="PF06170">
    <property type="entry name" value="DUF983"/>
    <property type="match status" value="1"/>
</dbReference>
<proteinExistence type="predicted"/>
<feature type="transmembrane region" description="Helical" evidence="1">
    <location>
        <begin position="58"/>
        <end position="78"/>
    </location>
</feature>
<gene>
    <name evidence="2" type="ORF">EUU22_10085</name>
</gene>
<organism evidence="2 3">
    <name type="scientific">Ciceribacter ferrooxidans</name>
    <dbReference type="NCBI Taxonomy" id="2509717"/>
    <lineage>
        <taxon>Bacteria</taxon>
        <taxon>Pseudomonadati</taxon>
        <taxon>Pseudomonadota</taxon>
        <taxon>Alphaproteobacteria</taxon>
        <taxon>Hyphomicrobiales</taxon>
        <taxon>Rhizobiaceae</taxon>
        <taxon>Ciceribacter</taxon>
    </lineage>
</organism>
<keyword evidence="1" id="KW-1133">Transmembrane helix</keyword>
<name>A0A4Q2T8M7_9HYPH</name>
<accession>A0A4Q2T8M7</accession>
<sequence>MSEDNAKYPPVDPVKAALGACCPRCGQGKLFDGLTKIKPRCTNCGLDYTFIDAGDGPAVFVILIADFIVVGLAVWTEINYQPPAWLHALLWGPLAIGLSLWLLRTIKALLVALQYKNNASQGTIDRG</sequence>
<feature type="transmembrane region" description="Helical" evidence="1">
    <location>
        <begin position="84"/>
        <end position="103"/>
    </location>
</feature>
<evidence type="ECO:0000313" key="2">
    <source>
        <dbReference type="EMBL" id="RYC15367.1"/>
    </source>
</evidence>